<sequence length="760" mass="83895">LVSPDAFLWLPHLCKSVSMAGSQQPPPHGAPLMRPHTRQAPLPPQHPSMARRCRPKFVLLGAAAPPALRLRPFNRSATLSQLWASRQCRRSRSLSNNGLAIRLCRAQVPNSGWHGGMQNGQNGQTPPPQPPMPGQQHQSMRPPIAAPADDATSNAANFNAADFKCHRLRCHRLPNLRQQQQPTPPLHAQNQPPPNVQRRRRRRRRRPGGGMPPPPMRGPAPGNPPMMMQQQPKPQASVPYPPGPYQPGHGQQQQRRAPMMPPSSTANAAAAARQSGRTWRLSMGTAGRATQGYGGFPGQPQCRSSRAAAALNRWIRTNAPAVTGPARKNSGQYETGQQLGQPPPLVSTDFVAVDRGGCSPPASSDLLCTPGPVRCIRCKAYMSPYMTWLDGGRRFQCALVCGGTTDTPETYFAHLDHTGRRMDTYQRPELRTWALRDAGHCRILQRRYLARHGLAYALRVGFATYDRVIHYYKPEPGPVTAQMPLLVTDLEDVRSERVRVSNRPAARGPSRCFKDNGQRPSRFLPQFESGIDAFKIGPVAPGQTDLFHTGMPTDARAPGKVEDSRRQKIARSDKEKTLLSRGFRLLYSGWDALWPGTQGRQLSAGHGGARSIQPGFRLRPCASELGAGTGQFDFYWRHVHATYGTFEDWRIRALDQSRYSNARDVNTTTNCPKLISPELMKLLPLYINASSKNDAFQTGSDVFTDDRSYLMYLCETLVVLASNVFFYRALIAAATDLPQTTPGSEQADSASVYSLAPLNV</sequence>
<feature type="domain" description="Zinc finger Sec23/Sec24-type" evidence="2">
    <location>
        <begin position="372"/>
        <end position="411"/>
    </location>
</feature>
<dbReference type="GO" id="GO:0008270">
    <property type="term" value="F:zinc ion binding"/>
    <property type="evidence" value="ECO:0007669"/>
    <property type="project" value="InterPro"/>
</dbReference>
<dbReference type="InterPro" id="IPR036174">
    <property type="entry name" value="Znf_Sec23_Sec24_sf"/>
</dbReference>
<feature type="domain" description="Sec23/Sec24 helical" evidence="3">
    <location>
        <begin position="668"/>
        <end position="718"/>
    </location>
</feature>
<dbReference type="SUPFAM" id="SSF81811">
    <property type="entry name" value="Helical domain of Sec23/24"/>
    <property type="match status" value="1"/>
</dbReference>
<dbReference type="InterPro" id="IPR050550">
    <property type="entry name" value="SEC23_SEC24_subfamily"/>
</dbReference>
<evidence type="ECO:0000259" key="2">
    <source>
        <dbReference type="Pfam" id="PF04810"/>
    </source>
</evidence>
<dbReference type="GO" id="GO:0030127">
    <property type="term" value="C:COPII vesicle coat"/>
    <property type="evidence" value="ECO:0007669"/>
    <property type="project" value="InterPro"/>
</dbReference>
<dbReference type="Pfam" id="PF04815">
    <property type="entry name" value="Sec23_helical"/>
    <property type="match status" value="1"/>
</dbReference>
<dbReference type="PANTHER" id="PTHR13803">
    <property type="entry name" value="SEC24-RELATED PROTEIN"/>
    <property type="match status" value="1"/>
</dbReference>
<organism evidence="4 5">
    <name type="scientific">Macrostomum lignano</name>
    <dbReference type="NCBI Taxonomy" id="282301"/>
    <lineage>
        <taxon>Eukaryota</taxon>
        <taxon>Metazoa</taxon>
        <taxon>Spiralia</taxon>
        <taxon>Lophotrochozoa</taxon>
        <taxon>Platyhelminthes</taxon>
        <taxon>Rhabditophora</taxon>
        <taxon>Macrostomorpha</taxon>
        <taxon>Macrostomida</taxon>
        <taxon>Macrostomidae</taxon>
        <taxon>Macrostomum</taxon>
    </lineage>
</organism>
<dbReference type="Gene3D" id="3.40.50.410">
    <property type="entry name" value="von Willebrand factor, type A domain"/>
    <property type="match status" value="1"/>
</dbReference>
<dbReference type="Pfam" id="PF04810">
    <property type="entry name" value="zf-Sec23_Sec24"/>
    <property type="match status" value="1"/>
</dbReference>
<dbReference type="Gene3D" id="1.20.120.730">
    <property type="entry name" value="Sec23/Sec24 helical domain"/>
    <property type="match status" value="1"/>
</dbReference>
<dbReference type="InterPro" id="IPR006895">
    <property type="entry name" value="Znf_Sec23_Sec24"/>
</dbReference>
<proteinExistence type="predicted"/>
<feature type="compositionally biased region" description="Pro residues" evidence="1">
    <location>
        <begin position="210"/>
        <end position="224"/>
    </location>
</feature>
<feature type="compositionally biased region" description="Polar residues" evidence="1">
    <location>
        <begin position="329"/>
        <end position="340"/>
    </location>
</feature>
<dbReference type="GO" id="GO:0070971">
    <property type="term" value="C:endoplasmic reticulum exit site"/>
    <property type="evidence" value="ECO:0007669"/>
    <property type="project" value="TreeGrafter"/>
</dbReference>
<evidence type="ECO:0000256" key="1">
    <source>
        <dbReference type="SAM" id="MobiDB-lite"/>
    </source>
</evidence>
<dbReference type="GO" id="GO:0000149">
    <property type="term" value="F:SNARE binding"/>
    <property type="evidence" value="ECO:0007669"/>
    <property type="project" value="TreeGrafter"/>
</dbReference>
<dbReference type="PANTHER" id="PTHR13803:SF4">
    <property type="entry name" value="SECRETORY 24CD, ISOFORM C"/>
    <property type="match status" value="1"/>
</dbReference>
<evidence type="ECO:0000313" key="5">
    <source>
        <dbReference type="WBParaSite" id="maker-unitig_38032-snap-gene-0.2-mRNA-1"/>
    </source>
</evidence>
<feature type="region of interest" description="Disordered" evidence="1">
    <location>
        <begin position="19"/>
        <end position="49"/>
    </location>
</feature>
<dbReference type="InterPro" id="IPR036175">
    <property type="entry name" value="Sec23/24_helical_dom_sf"/>
</dbReference>
<feature type="compositionally biased region" description="Basic residues" evidence="1">
    <location>
        <begin position="197"/>
        <end position="207"/>
    </location>
</feature>
<feature type="region of interest" description="Disordered" evidence="1">
    <location>
        <begin position="112"/>
        <end position="151"/>
    </location>
</feature>
<dbReference type="SUPFAM" id="SSF82919">
    <property type="entry name" value="Zn-finger domain of Sec23/24"/>
    <property type="match status" value="1"/>
</dbReference>
<reference evidence="5" key="1">
    <citation type="submission" date="2016-11" db="UniProtKB">
        <authorList>
            <consortium name="WormBaseParasite"/>
        </authorList>
    </citation>
    <scope>IDENTIFICATION</scope>
</reference>
<evidence type="ECO:0000259" key="3">
    <source>
        <dbReference type="Pfam" id="PF04815"/>
    </source>
</evidence>
<feature type="region of interest" description="Disordered" evidence="1">
    <location>
        <begin position="321"/>
        <end position="343"/>
    </location>
</feature>
<keyword evidence="4" id="KW-1185">Reference proteome</keyword>
<feature type="region of interest" description="Disordered" evidence="1">
    <location>
        <begin position="499"/>
        <end position="519"/>
    </location>
</feature>
<dbReference type="WBParaSite" id="maker-unitig_38032-snap-gene-0.2-mRNA-1">
    <property type="protein sequence ID" value="maker-unitig_38032-snap-gene-0.2-mRNA-1"/>
    <property type="gene ID" value="maker-unitig_38032-snap-gene-0.2"/>
</dbReference>
<feature type="compositionally biased region" description="Low complexity" evidence="1">
    <location>
        <begin position="225"/>
        <end position="235"/>
    </location>
</feature>
<dbReference type="AlphaFoldDB" id="A0A1I8FKQ2"/>
<name>A0A1I8FKQ2_9PLAT</name>
<evidence type="ECO:0000313" key="4">
    <source>
        <dbReference type="Proteomes" id="UP000095280"/>
    </source>
</evidence>
<dbReference type="Gene3D" id="2.30.30.380">
    <property type="entry name" value="Zn-finger domain of Sec23/24"/>
    <property type="match status" value="1"/>
</dbReference>
<dbReference type="GO" id="GO:0090110">
    <property type="term" value="P:COPII-coated vesicle cargo loading"/>
    <property type="evidence" value="ECO:0007669"/>
    <property type="project" value="TreeGrafter"/>
</dbReference>
<accession>A0A1I8FKQ2</accession>
<dbReference type="Proteomes" id="UP000095280">
    <property type="component" value="Unplaced"/>
</dbReference>
<dbReference type="InterPro" id="IPR036465">
    <property type="entry name" value="vWFA_dom_sf"/>
</dbReference>
<feature type="region of interest" description="Disordered" evidence="1">
    <location>
        <begin position="177"/>
        <end position="270"/>
    </location>
</feature>
<dbReference type="InterPro" id="IPR006900">
    <property type="entry name" value="Sec23/24_helical_dom"/>
</dbReference>
<protein>
    <submittedName>
        <fullName evidence="5">Tudor domain-containing protein</fullName>
    </submittedName>
</protein>
<feature type="compositionally biased region" description="Low complexity" evidence="1">
    <location>
        <begin position="246"/>
        <end position="270"/>
    </location>
</feature>
<dbReference type="GO" id="GO:0006886">
    <property type="term" value="P:intracellular protein transport"/>
    <property type="evidence" value="ECO:0007669"/>
    <property type="project" value="InterPro"/>
</dbReference>